<comment type="caution">
    <text evidence="10">The sequence shown here is derived from an EMBL/GenBank/DDBJ whole genome shotgun (WGS) entry which is preliminary data.</text>
</comment>
<dbReference type="InterPro" id="IPR038731">
    <property type="entry name" value="RgtA/B/C-like"/>
</dbReference>
<organism evidence="10 11">
    <name type="scientific">Eiseniibacteriota bacterium</name>
    <dbReference type="NCBI Taxonomy" id="2212470"/>
    <lineage>
        <taxon>Bacteria</taxon>
        <taxon>Candidatus Eiseniibacteriota</taxon>
    </lineage>
</organism>
<evidence type="ECO:0000256" key="7">
    <source>
        <dbReference type="ARBA" id="ARBA00023136"/>
    </source>
</evidence>
<evidence type="ECO:0000256" key="4">
    <source>
        <dbReference type="ARBA" id="ARBA00022679"/>
    </source>
</evidence>
<keyword evidence="7 8" id="KW-0472">Membrane</keyword>
<feature type="transmembrane region" description="Helical" evidence="8">
    <location>
        <begin position="327"/>
        <end position="344"/>
    </location>
</feature>
<evidence type="ECO:0000259" key="9">
    <source>
        <dbReference type="Pfam" id="PF13231"/>
    </source>
</evidence>
<gene>
    <name evidence="10" type="ORF">ACFL2Z_03950</name>
</gene>
<dbReference type="EC" id="2.4.-.-" evidence="10"/>
<feature type="transmembrane region" description="Helical" evidence="8">
    <location>
        <begin position="380"/>
        <end position="403"/>
    </location>
</feature>
<keyword evidence="11" id="KW-1185">Reference proteome</keyword>
<protein>
    <submittedName>
        <fullName evidence="10">Glycosyltransferase family 39 protein</fullName>
        <ecNumber evidence="10">2.4.-.-</ecNumber>
    </submittedName>
</protein>
<feature type="transmembrane region" description="Helical" evidence="8">
    <location>
        <begin position="303"/>
        <end position="320"/>
    </location>
</feature>
<evidence type="ECO:0000313" key="10">
    <source>
        <dbReference type="EMBL" id="MFC1800048.1"/>
    </source>
</evidence>
<feature type="transmembrane region" description="Helical" evidence="8">
    <location>
        <begin position="176"/>
        <end position="207"/>
    </location>
</feature>
<feature type="transmembrane region" description="Helical" evidence="8">
    <location>
        <begin position="96"/>
        <end position="118"/>
    </location>
</feature>
<feature type="transmembrane region" description="Helical" evidence="8">
    <location>
        <begin position="350"/>
        <end position="368"/>
    </location>
</feature>
<evidence type="ECO:0000256" key="8">
    <source>
        <dbReference type="SAM" id="Phobius"/>
    </source>
</evidence>
<sequence>MQKPDTANRSRGWRSTVHRHGLFLACLPLSVYSVLAFVFFVRDHWVPGWDSAIYLLTARSLAAGTGYTYLGSAFYLRPPGFPWLLSLFVRDGGFNFHLLNLMIMAFAVAAVWVVFFIFRRRTGTGWALLIALLMGTSRLYALNVRWIMADFPCLLLLYSGLGLLDPAASGHRREWMLLLAGSLLLAASVYMRTAALVAAPGIIIVYFLKRRGWGRLAGVLSVLILTVLIAPWLYHAGQEAAMAERPSEQLMVFDYKTAVFHVNPGDPNSDMVSASMWRSRILGNVASLVRDGAYWIFGTRNRWVSYVLAAAVLLGLFVRLGRKVSMLDWFALLYVGVLLGYFTFARRLLLPAVPLAFAYILYALRFATRRAGHGSRWAPVLRGTVAVAAVGLLGLNILAATGWSDGTASGQAAENDKMVRMREDQRLIGDWLGKNTTGDATILAGPAPILSLLSGRNVYTYRVRSAQYVLEHRDIDFAVYAWWAPRWGEDKVIPRARSKWTLPSSLPGESISIYHLSESGLVPDAPAGESLRGRGRRPAGR</sequence>
<evidence type="ECO:0000256" key="5">
    <source>
        <dbReference type="ARBA" id="ARBA00022692"/>
    </source>
</evidence>
<evidence type="ECO:0000256" key="3">
    <source>
        <dbReference type="ARBA" id="ARBA00022676"/>
    </source>
</evidence>
<name>A0ABV6YPQ0_UNCEI</name>
<dbReference type="GO" id="GO:0016757">
    <property type="term" value="F:glycosyltransferase activity"/>
    <property type="evidence" value="ECO:0007669"/>
    <property type="project" value="UniProtKB-KW"/>
</dbReference>
<reference evidence="10 11" key="1">
    <citation type="submission" date="2024-09" db="EMBL/GenBank/DDBJ databases">
        <authorList>
            <person name="D'Angelo T."/>
        </authorList>
    </citation>
    <scope>NUCLEOTIDE SEQUENCE [LARGE SCALE GENOMIC DNA]</scope>
    <source>
        <strain evidence="10">SAG AM-311-F02</strain>
    </source>
</reference>
<dbReference type="EMBL" id="JBHPEI010000059">
    <property type="protein sequence ID" value="MFC1800048.1"/>
    <property type="molecule type" value="Genomic_DNA"/>
</dbReference>
<keyword evidence="5 8" id="KW-0812">Transmembrane</keyword>
<feature type="transmembrane region" description="Helical" evidence="8">
    <location>
        <begin position="213"/>
        <end position="234"/>
    </location>
</feature>
<dbReference type="Pfam" id="PF13231">
    <property type="entry name" value="PMT_2"/>
    <property type="match status" value="1"/>
</dbReference>
<evidence type="ECO:0000256" key="6">
    <source>
        <dbReference type="ARBA" id="ARBA00022989"/>
    </source>
</evidence>
<keyword evidence="2" id="KW-1003">Cell membrane</keyword>
<dbReference type="InterPro" id="IPR050297">
    <property type="entry name" value="LipidA_mod_glycosyltrf_83"/>
</dbReference>
<dbReference type="PANTHER" id="PTHR33908">
    <property type="entry name" value="MANNOSYLTRANSFERASE YKCB-RELATED"/>
    <property type="match status" value="1"/>
</dbReference>
<keyword evidence="6 8" id="KW-1133">Transmembrane helix</keyword>
<accession>A0ABV6YPQ0</accession>
<evidence type="ECO:0000256" key="2">
    <source>
        <dbReference type="ARBA" id="ARBA00022475"/>
    </source>
</evidence>
<feature type="transmembrane region" description="Helical" evidence="8">
    <location>
        <begin position="20"/>
        <end position="41"/>
    </location>
</feature>
<feature type="domain" description="Glycosyltransferase RgtA/B/C/D-like" evidence="9">
    <location>
        <begin position="77"/>
        <end position="235"/>
    </location>
</feature>
<dbReference type="PANTHER" id="PTHR33908:SF11">
    <property type="entry name" value="MEMBRANE PROTEIN"/>
    <property type="match status" value="1"/>
</dbReference>
<feature type="transmembrane region" description="Helical" evidence="8">
    <location>
        <begin position="125"/>
        <end position="141"/>
    </location>
</feature>
<keyword evidence="4 10" id="KW-0808">Transferase</keyword>
<evidence type="ECO:0000313" key="11">
    <source>
        <dbReference type="Proteomes" id="UP001594288"/>
    </source>
</evidence>
<comment type="subcellular location">
    <subcellularLocation>
        <location evidence="1">Cell membrane</location>
        <topology evidence="1">Multi-pass membrane protein</topology>
    </subcellularLocation>
</comment>
<proteinExistence type="predicted"/>
<keyword evidence="3 10" id="KW-0328">Glycosyltransferase</keyword>
<evidence type="ECO:0000256" key="1">
    <source>
        <dbReference type="ARBA" id="ARBA00004651"/>
    </source>
</evidence>
<dbReference type="Proteomes" id="UP001594288">
    <property type="component" value="Unassembled WGS sequence"/>
</dbReference>